<evidence type="ECO:0000313" key="1">
    <source>
        <dbReference type="EMBL" id="QJA81019.1"/>
    </source>
</evidence>
<proteinExistence type="predicted"/>
<protein>
    <submittedName>
        <fullName evidence="1">Uncharacterized protein</fullName>
    </submittedName>
</protein>
<sequence>MSSGILPGLTIVRTKLDTRQICIDIDGVICEYNFPLLVKNFFGVDLSKHMIFAYDLADVLGVAPSLINTMFKEQVYGKPNFIAGAVETLGGWKSKGYELIIYSNRTKYMGYNGLAEWLIEWQIPFSGIDDGQNHYNVHIDDSPGKLMTTDSKIKLLFDQPWNQRCYNITNQLLRVRSWEEIRAYVQ</sequence>
<dbReference type="Gene3D" id="3.40.50.1000">
    <property type="entry name" value="HAD superfamily/HAD-like"/>
    <property type="match status" value="1"/>
</dbReference>
<accession>A0A6M3KGA6</accession>
<gene>
    <name evidence="1" type="ORF">MM415A00606_0020</name>
</gene>
<dbReference type="SUPFAM" id="SSF56784">
    <property type="entry name" value="HAD-like"/>
    <property type="match status" value="1"/>
</dbReference>
<reference evidence="1" key="1">
    <citation type="submission" date="2020-03" db="EMBL/GenBank/DDBJ databases">
        <title>The deep terrestrial virosphere.</title>
        <authorList>
            <person name="Holmfeldt K."/>
            <person name="Nilsson E."/>
            <person name="Simone D."/>
            <person name="Lopez-Fernandez M."/>
            <person name="Wu X."/>
            <person name="de Brujin I."/>
            <person name="Lundin D."/>
            <person name="Andersson A."/>
            <person name="Bertilsson S."/>
            <person name="Dopson M."/>
        </authorList>
    </citation>
    <scope>NUCLEOTIDE SEQUENCE</scope>
    <source>
        <strain evidence="1">MM415A00606</strain>
    </source>
</reference>
<dbReference type="EMBL" id="MT142444">
    <property type="protein sequence ID" value="QJA81019.1"/>
    <property type="molecule type" value="Genomic_DNA"/>
</dbReference>
<dbReference type="AlphaFoldDB" id="A0A6M3KGA6"/>
<dbReference type="InterPro" id="IPR036412">
    <property type="entry name" value="HAD-like_sf"/>
</dbReference>
<organism evidence="1">
    <name type="scientific">viral metagenome</name>
    <dbReference type="NCBI Taxonomy" id="1070528"/>
    <lineage>
        <taxon>unclassified sequences</taxon>
        <taxon>metagenomes</taxon>
        <taxon>organismal metagenomes</taxon>
    </lineage>
</organism>
<name>A0A6M3KGA6_9ZZZZ</name>
<dbReference type="InterPro" id="IPR023214">
    <property type="entry name" value="HAD_sf"/>
</dbReference>